<evidence type="ECO:0000313" key="21">
    <source>
        <dbReference type="EMBL" id="SEA65280.1"/>
    </source>
</evidence>
<comment type="caution">
    <text evidence="18">Lacks conserved residue(s) required for the propagation of feature annotation.</text>
</comment>
<feature type="binding site" evidence="18">
    <location>
        <begin position="107"/>
        <end position="111"/>
    </location>
    <ligand>
        <name>NAD(+)</name>
        <dbReference type="ChEBI" id="CHEBI:57540"/>
    </ligand>
</feature>
<comment type="catalytic activity">
    <reaction evidence="1 18">
        <text>7-phospho-2-dehydro-3-deoxy-D-arabino-heptonate = 3-dehydroquinate + phosphate</text>
        <dbReference type="Rhea" id="RHEA:21968"/>
        <dbReference type="ChEBI" id="CHEBI:32364"/>
        <dbReference type="ChEBI" id="CHEBI:43474"/>
        <dbReference type="ChEBI" id="CHEBI:58394"/>
        <dbReference type="EC" id="4.2.3.4"/>
    </reaction>
</comment>
<comment type="subcellular location">
    <subcellularLocation>
        <location evidence="4 18">Cytoplasm</location>
    </subcellularLocation>
</comment>
<dbReference type="Gene3D" id="1.20.1090.10">
    <property type="entry name" value="Dehydroquinate synthase-like - alpha domain"/>
    <property type="match status" value="1"/>
</dbReference>
<keyword evidence="12 18" id="KW-0547">Nucleotide-binding</keyword>
<evidence type="ECO:0000256" key="12">
    <source>
        <dbReference type="ARBA" id="ARBA00022741"/>
    </source>
</evidence>
<evidence type="ECO:0000256" key="10">
    <source>
        <dbReference type="ARBA" id="ARBA00022605"/>
    </source>
</evidence>
<evidence type="ECO:0000256" key="14">
    <source>
        <dbReference type="ARBA" id="ARBA00023027"/>
    </source>
</evidence>
<keyword evidence="17 18" id="KW-0170">Cobalt</keyword>
<keyword evidence="13 18" id="KW-0862">Zinc</keyword>
<dbReference type="Pfam" id="PF01761">
    <property type="entry name" value="DHQ_synthase"/>
    <property type="match status" value="1"/>
</dbReference>
<keyword evidence="9 18" id="KW-0963">Cytoplasm</keyword>
<dbReference type="InterPro" id="IPR016037">
    <property type="entry name" value="DHQ_synth_AroB"/>
</dbReference>
<reference evidence="21 22" key="1">
    <citation type="submission" date="2016-10" db="EMBL/GenBank/DDBJ databases">
        <authorList>
            <person name="de Groot N.N."/>
        </authorList>
    </citation>
    <scope>NUCLEOTIDE SEQUENCE [LARGE SCALE GENOMIC DNA]</scope>
    <source>
        <strain evidence="21 22">DSM 7343</strain>
    </source>
</reference>
<dbReference type="HAMAP" id="MF_00110">
    <property type="entry name" value="DHQ_synthase"/>
    <property type="match status" value="1"/>
</dbReference>
<feature type="domain" description="3-dehydroquinate synthase C-terminal" evidence="20">
    <location>
        <begin position="183"/>
        <end position="326"/>
    </location>
</feature>
<evidence type="ECO:0000256" key="5">
    <source>
        <dbReference type="ARBA" id="ARBA00004661"/>
    </source>
</evidence>
<proteinExistence type="inferred from homology"/>
<feature type="binding site" evidence="18">
    <location>
        <begin position="131"/>
        <end position="132"/>
    </location>
    <ligand>
        <name>NAD(+)</name>
        <dbReference type="ChEBI" id="CHEBI:57540"/>
    </ligand>
</feature>
<feature type="binding site" evidence="18">
    <location>
        <begin position="73"/>
        <end position="78"/>
    </location>
    <ligand>
        <name>NAD(+)</name>
        <dbReference type="ChEBI" id="CHEBI:57540"/>
    </ligand>
</feature>
<comment type="cofactor">
    <cofactor evidence="2 18">
        <name>NAD(+)</name>
        <dbReference type="ChEBI" id="CHEBI:57540"/>
    </cofactor>
</comment>
<keyword evidence="15 18" id="KW-0057">Aromatic amino acid biosynthesis</keyword>
<dbReference type="EMBL" id="FNQN01000009">
    <property type="protein sequence ID" value="SEA65280.1"/>
    <property type="molecule type" value="Genomic_DNA"/>
</dbReference>
<comment type="function">
    <text evidence="3 18">Catalyzes the conversion of 3-deoxy-D-arabino-heptulosonate 7-phosphate (DAHP) to dehydroquinate (DHQ).</text>
</comment>
<dbReference type="AlphaFoldDB" id="A0A1H4CY76"/>
<evidence type="ECO:0000256" key="13">
    <source>
        <dbReference type="ARBA" id="ARBA00022833"/>
    </source>
</evidence>
<evidence type="ECO:0000256" key="18">
    <source>
        <dbReference type="HAMAP-Rule" id="MF_00110"/>
    </source>
</evidence>
<dbReference type="Gene3D" id="3.40.50.1970">
    <property type="match status" value="1"/>
</dbReference>
<dbReference type="GO" id="GO:0008652">
    <property type="term" value="P:amino acid biosynthetic process"/>
    <property type="evidence" value="ECO:0007669"/>
    <property type="project" value="UniProtKB-KW"/>
</dbReference>
<evidence type="ECO:0000256" key="2">
    <source>
        <dbReference type="ARBA" id="ARBA00001911"/>
    </source>
</evidence>
<keyword evidence="10 18" id="KW-0028">Amino-acid biosynthesis</keyword>
<sequence>MLHEIKVSLADRSYPLFIGSNHLSSLGSELKKINFPPNIAIISNPTVDVLYGQAVFDSLVSSGYHPVRFNVADGEEYKSLPTLELIYNFLLENHFDRGCGLIALGGGVVGDMAGFAAATFLRGIPYVQIPTTLLSQVDSSVGGKTAVNHPLGKNLIGAFYQPELVLIDIDVLKTLDPREVSAGLAEVVKYGVIHDADFFKWMEDNVDKLTGRDPEALIYAIKKSCQIKSDIVAVDEREGSIRAFLNFGHTFGHAIENLSGYGQWKHGEAVAAGMVVAAKISVKQGLCSQEHVDRIRSLLQSLGLPTDPPEFSLDEYIVSMQRDKKVKQGHLTLVLNRGIGEVVLHKVDDIASVFSSIL</sequence>
<dbReference type="GO" id="GO:0005737">
    <property type="term" value="C:cytoplasm"/>
    <property type="evidence" value="ECO:0007669"/>
    <property type="project" value="UniProtKB-SubCell"/>
</dbReference>
<dbReference type="Proteomes" id="UP000199409">
    <property type="component" value="Unassembled WGS sequence"/>
</dbReference>
<dbReference type="GO" id="GO:0009423">
    <property type="term" value="P:chorismate biosynthetic process"/>
    <property type="evidence" value="ECO:0007669"/>
    <property type="project" value="UniProtKB-UniRule"/>
</dbReference>
<dbReference type="GO" id="GO:0003856">
    <property type="term" value="F:3-dehydroquinate synthase activity"/>
    <property type="evidence" value="ECO:0007669"/>
    <property type="project" value="UniProtKB-UniRule"/>
</dbReference>
<organism evidence="21 22">
    <name type="scientific">Desulfuromusa kysingii</name>
    <dbReference type="NCBI Taxonomy" id="37625"/>
    <lineage>
        <taxon>Bacteria</taxon>
        <taxon>Pseudomonadati</taxon>
        <taxon>Thermodesulfobacteriota</taxon>
        <taxon>Desulfuromonadia</taxon>
        <taxon>Desulfuromonadales</taxon>
        <taxon>Geopsychrobacteraceae</taxon>
        <taxon>Desulfuromusa</taxon>
    </lineage>
</organism>
<dbReference type="InterPro" id="IPR030960">
    <property type="entry name" value="DHQS/DOIS_N"/>
</dbReference>
<evidence type="ECO:0000256" key="15">
    <source>
        <dbReference type="ARBA" id="ARBA00023141"/>
    </source>
</evidence>
<dbReference type="PANTHER" id="PTHR43622">
    <property type="entry name" value="3-DEHYDROQUINATE SYNTHASE"/>
    <property type="match status" value="1"/>
</dbReference>
<dbReference type="InterPro" id="IPR050071">
    <property type="entry name" value="Dehydroquinate_synthase"/>
</dbReference>
<dbReference type="SUPFAM" id="SSF56796">
    <property type="entry name" value="Dehydroquinate synthase-like"/>
    <property type="match status" value="1"/>
</dbReference>
<dbReference type="RefSeq" id="WP_217637521.1">
    <property type="nucleotide sequence ID" value="NZ_FNQN01000009.1"/>
</dbReference>
<comment type="similarity">
    <text evidence="6 18">Belongs to the sugar phosphate cyclases superfamily. Dehydroquinate synthase family.</text>
</comment>
<dbReference type="STRING" id="37625.SAMN05660420_02728"/>
<comment type="pathway">
    <text evidence="5 18">Metabolic intermediate biosynthesis; chorismate biosynthesis; chorismate from D-erythrose 4-phosphate and phosphoenolpyruvate: step 2/7.</text>
</comment>
<dbReference type="GO" id="GO:0009073">
    <property type="term" value="P:aromatic amino acid family biosynthetic process"/>
    <property type="evidence" value="ECO:0007669"/>
    <property type="project" value="UniProtKB-KW"/>
</dbReference>
<evidence type="ECO:0000259" key="20">
    <source>
        <dbReference type="Pfam" id="PF24621"/>
    </source>
</evidence>
<evidence type="ECO:0000256" key="7">
    <source>
        <dbReference type="ARBA" id="ARBA00013031"/>
    </source>
</evidence>
<evidence type="ECO:0000256" key="11">
    <source>
        <dbReference type="ARBA" id="ARBA00022723"/>
    </source>
</evidence>
<keyword evidence="16 18" id="KW-0456">Lyase</keyword>
<dbReference type="Pfam" id="PF24621">
    <property type="entry name" value="DHQS_C"/>
    <property type="match status" value="1"/>
</dbReference>
<dbReference type="GO" id="GO:0000166">
    <property type="term" value="F:nucleotide binding"/>
    <property type="evidence" value="ECO:0007669"/>
    <property type="project" value="UniProtKB-KW"/>
</dbReference>
<evidence type="ECO:0000256" key="6">
    <source>
        <dbReference type="ARBA" id="ARBA00005412"/>
    </source>
</evidence>
<evidence type="ECO:0000313" key="22">
    <source>
        <dbReference type="Proteomes" id="UP000199409"/>
    </source>
</evidence>
<evidence type="ECO:0000256" key="3">
    <source>
        <dbReference type="ARBA" id="ARBA00003485"/>
    </source>
</evidence>
<feature type="binding site" evidence="18">
    <location>
        <position position="266"/>
    </location>
    <ligand>
        <name>Zn(2+)</name>
        <dbReference type="ChEBI" id="CHEBI:29105"/>
    </ligand>
</feature>
<dbReference type="PANTHER" id="PTHR43622:SF7">
    <property type="entry name" value="3-DEHYDROQUINATE SYNTHASE, CHLOROPLASTIC"/>
    <property type="match status" value="1"/>
</dbReference>
<protein>
    <recommendedName>
        <fullName evidence="8 18">3-dehydroquinate synthase</fullName>
        <shortName evidence="18">DHQS</shortName>
        <ecNumber evidence="7 18">4.2.3.4</ecNumber>
    </recommendedName>
</protein>
<keyword evidence="11 18" id="KW-0479">Metal-binding</keyword>
<dbReference type="UniPathway" id="UPA00053">
    <property type="reaction ID" value="UER00085"/>
</dbReference>
<comment type="cofactor">
    <cofactor evidence="18">
        <name>Co(2+)</name>
        <dbReference type="ChEBI" id="CHEBI:48828"/>
    </cofactor>
    <cofactor evidence="18">
        <name>Zn(2+)</name>
        <dbReference type="ChEBI" id="CHEBI:29105"/>
    </cofactor>
    <text evidence="18">Binds 1 divalent metal cation per subunit. Can use either Co(2+) or Zn(2+).</text>
</comment>
<evidence type="ECO:0000256" key="1">
    <source>
        <dbReference type="ARBA" id="ARBA00001393"/>
    </source>
</evidence>
<feature type="binding site" evidence="18">
    <location>
        <position position="144"/>
    </location>
    <ligand>
        <name>NAD(+)</name>
        <dbReference type="ChEBI" id="CHEBI:57540"/>
    </ligand>
</feature>
<feature type="binding site" evidence="18">
    <location>
        <position position="249"/>
    </location>
    <ligand>
        <name>Zn(2+)</name>
        <dbReference type="ChEBI" id="CHEBI:29105"/>
    </ligand>
</feature>
<evidence type="ECO:0000256" key="8">
    <source>
        <dbReference type="ARBA" id="ARBA00017684"/>
    </source>
</evidence>
<keyword evidence="22" id="KW-1185">Reference proteome</keyword>
<feature type="binding site" evidence="18">
    <location>
        <position position="186"/>
    </location>
    <ligand>
        <name>Zn(2+)</name>
        <dbReference type="ChEBI" id="CHEBI:29105"/>
    </ligand>
</feature>
<keyword evidence="14 18" id="KW-0520">NAD</keyword>
<dbReference type="InterPro" id="IPR030963">
    <property type="entry name" value="DHQ_synth_fam"/>
</dbReference>
<feature type="domain" description="3-dehydroquinate synthase N-terminal" evidence="19">
    <location>
        <begin position="70"/>
        <end position="181"/>
    </location>
</feature>
<feature type="binding site" evidence="18">
    <location>
        <position position="153"/>
    </location>
    <ligand>
        <name>NAD(+)</name>
        <dbReference type="ChEBI" id="CHEBI:57540"/>
    </ligand>
</feature>
<name>A0A1H4CY76_9BACT</name>
<dbReference type="PIRSF" id="PIRSF001455">
    <property type="entry name" value="DHQ_synth"/>
    <property type="match status" value="1"/>
</dbReference>
<gene>
    <name evidence="18" type="primary">aroB</name>
    <name evidence="21" type="ORF">SAMN05660420_02728</name>
</gene>
<dbReference type="InterPro" id="IPR056179">
    <property type="entry name" value="DHQS_C"/>
</dbReference>
<evidence type="ECO:0000256" key="17">
    <source>
        <dbReference type="ARBA" id="ARBA00023285"/>
    </source>
</evidence>
<dbReference type="EC" id="4.2.3.4" evidence="7 18"/>
<dbReference type="NCBIfam" id="TIGR01357">
    <property type="entry name" value="aroB"/>
    <property type="match status" value="1"/>
</dbReference>
<evidence type="ECO:0000256" key="16">
    <source>
        <dbReference type="ARBA" id="ARBA00023239"/>
    </source>
</evidence>
<dbReference type="GO" id="GO:0046872">
    <property type="term" value="F:metal ion binding"/>
    <property type="evidence" value="ECO:0007669"/>
    <property type="project" value="UniProtKB-KW"/>
</dbReference>
<evidence type="ECO:0000259" key="19">
    <source>
        <dbReference type="Pfam" id="PF01761"/>
    </source>
</evidence>
<dbReference type="CDD" id="cd08195">
    <property type="entry name" value="DHQS"/>
    <property type="match status" value="1"/>
</dbReference>
<evidence type="ECO:0000256" key="4">
    <source>
        <dbReference type="ARBA" id="ARBA00004496"/>
    </source>
</evidence>
<dbReference type="FunFam" id="3.40.50.1970:FF:000001">
    <property type="entry name" value="3-dehydroquinate synthase"/>
    <property type="match status" value="1"/>
</dbReference>
<evidence type="ECO:0000256" key="9">
    <source>
        <dbReference type="ARBA" id="ARBA00022490"/>
    </source>
</evidence>
<accession>A0A1H4CY76</accession>